<proteinExistence type="predicted"/>
<name>A0A4R7V899_9PSEU</name>
<reference evidence="1 2" key="1">
    <citation type="submission" date="2019-03" db="EMBL/GenBank/DDBJ databases">
        <title>Genomic Encyclopedia of Archaeal and Bacterial Type Strains, Phase II (KMG-II): from individual species to whole genera.</title>
        <authorList>
            <person name="Goeker M."/>
        </authorList>
    </citation>
    <scope>NUCLEOTIDE SEQUENCE [LARGE SCALE GENOMIC DNA]</scope>
    <source>
        <strain evidence="1 2">DSM 45499</strain>
    </source>
</reference>
<keyword evidence="2" id="KW-1185">Reference proteome</keyword>
<gene>
    <name evidence="1" type="ORF">CLV71_113184</name>
</gene>
<dbReference type="RefSeq" id="WP_133906503.1">
    <property type="nucleotide sequence ID" value="NZ_SOCP01000013.1"/>
</dbReference>
<comment type="caution">
    <text evidence="1">The sequence shown here is derived from an EMBL/GenBank/DDBJ whole genome shotgun (WGS) entry which is preliminary data.</text>
</comment>
<dbReference type="InterPro" id="IPR054284">
    <property type="entry name" value="DUF7019"/>
</dbReference>
<sequence length="210" mass="23266">MRELVYLSERKLRQFRAPRKRRFSIREIGIPGVGQVGIEPQAVSHLDAVVEHLDGMARWYEEKVPVGGWVHFEARLGQCMVDSGESGLRVVLFAEPPGHAGPPRLVLHGAPDHLLGRVTEPAGGRDHVPASESWMVRPLIWHLATELDGKTSHGDYHSDLPVLNEFLDQHVDPHTAAWMAGYARVTVDTGDLPLVVASPLFVEYVSAPDQ</sequence>
<dbReference type="AlphaFoldDB" id="A0A4R7V899"/>
<accession>A0A4R7V899</accession>
<dbReference type="OrthoDB" id="3629987at2"/>
<dbReference type="Proteomes" id="UP000294927">
    <property type="component" value="Unassembled WGS sequence"/>
</dbReference>
<evidence type="ECO:0000313" key="1">
    <source>
        <dbReference type="EMBL" id="TDV44925.1"/>
    </source>
</evidence>
<organism evidence="1 2">
    <name type="scientific">Actinophytocola oryzae</name>
    <dbReference type="NCBI Taxonomy" id="502181"/>
    <lineage>
        <taxon>Bacteria</taxon>
        <taxon>Bacillati</taxon>
        <taxon>Actinomycetota</taxon>
        <taxon>Actinomycetes</taxon>
        <taxon>Pseudonocardiales</taxon>
        <taxon>Pseudonocardiaceae</taxon>
    </lineage>
</organism>
<protein>
    <submittedName>
        <fullName evidence="1">Uncharacterized protein</fullName>
    </submittedName>
</protein>
<dbReference type="EMBL" id="SOCP01000013">
    <property type="protein sequence ID" value="TDV44925.1"/>
    <property type="molecule type" value="Genomic_DNA"/>
</dbReference>
<dbReference type="NCBIfam" id="NF040893">
    <property type="entry name" value="SAVMC3_10250"/>
    <property type="match status" value="1"/>
</dbReference>
<evidence type="ECO:0000313" key="2">
    <source>
        <dbReference type="Proteomes" id="UP000294927"/>
    </source>
</evidence>